<sequence>MIVRIGKEYWEHRPDDDKSDDGIIEIRRLDCETVQVSVHMVDEWDVQLSDIWDRADSARLKKEAQRRRHQHLPGCDPEEGPAYCRRDCPVLNSGRTSSQPKSSVGNYSSLAGARCPKCGKEGNLTMQCLIRQSIRSGGRWRIDSRAAGMYSGSDPMWCNGIVRDVGFTRSCGYAGRIDDFMKGEPNE</sequence>
<gene>
    <name evidence="1" type="ORF">LCGC14_2116000</name>
</gene>
<comment type="caution">
    <text evidence="1">The sequence shown here is derived from an EMBL/GenBank/DDBJ whole genome shotgun (WGS) entry which is preliminary data.</text>
</comment>
<reference evidence="1" key="1">
    <citation type="journal article" date="2015" name="Nature">
        <title>Complex archaea that bridge the gap between prokaryotes and eukaryotes.</title>
        <authorList>
            <person name="Spang A."/>
            <person name="Saw J.H."/>
            <person name="Jorgensen S.L."/>
            <person name="Zaremba-Niedzwiedzka K."/>
            <person name="Martijn J."/>
            <person name="Lind A.E."/>
            <person name="van Eijk R."/>
            <person name="Schleper C."/>
            <person name="Guy L."/>
            <person name="Ettema T.J."/>
        </authorList>
    </citation>
    <scope>NUCLEOTIDE SEQUENCE</scope>
</reference>
<evidence type="ECO:0000313" key="1">
    <source>
        <dbReference type="EMBL" id="KKL69332.1"/>
    </source>
</evidence>
<name>A0A0F9H210_9ZZZZ</name>
<accession>A0A0F9H210</accession>
<protein>
    <submittedName>
        <fullName evidence="1">Uncharacterized protein</fullName>
    </submittedName>
</protein>
<proteinExistence type="predicted"/>
<organism evidence="1">
    <name type="scientific">marine sediment metagenome</name>
    <dbReference type="NCBI Taxonomy" id="412755"/>
    <lineage>
        <taxon>unclassified sequences</taxon>
        <taxon>metagenomes</taxon>
        <taxon>ecological metagenomes</taxon>
    </lineage>
</organism>
<dbReference type="EMBL" id="LAZR01026243">
    <property type="protein sequence ID" value="KKL69332.1"/>
    <property type="molecule type" value="Genomic_DNA"/>
</dbReference>
<dbReference type="AlphaFoldDB" id="A0A0F9H210"/>